<dbReference type="AlphaFoldDB" id="A0A3B0QPR3"/>
<dbReference type="Gene3D" id="1.10.575.10">
    <property type="entry name" value="P1 Nuclease"/>
    <property type="match status" value="1"/>
</dbReference>
<dbReference type="EMBL" id="UOEA01000010">
    <property type="protein sequence ID" value="VAV82302.1"/>
    <property type="molecule type" value="Genomic_DNA"/>
</dbReference>
<proteinExistence type="predicted"/>
<name>A0A3B0QPR3_9ZZZZ</name>
<reference evidence="2" key="1">
    <citation type="submission" date="2018-06" db="EMBL/GenBank/DDBJ databases">
        <authorList>
            <person name="Zhirakovskaya E."/>
        </authorList>
    </citation>
    <scope>NUCLEOTIDE SEQUENCE</scope>
</reference>
<gene>
    <name evidence="2" type="ORF">MNBD_DELTA01-1280</name>
</gene>
<dbReference type="SUPFAM" id="SSF48537">
    <property type="entry name" value="Phospholipase C/P1 nuclease"/>
    <property type="match status" value="1"/>
</dbReference>
<keyword evidence="1" id="KW-1133">Transmembrane helix</keyword>
<sequence length="315" mass="36338">MKHNTHIYLAAKAIQFMQEGLKNIRHARSKAVPRYKERISAQGKTLQRMLMHYEEAISEASWAPDDILNDKAQFHTFKLFTERDFPGAGSFAKETHKGKDGKNYYRIKGGGGLPYKIDHLARVIADMDKLRRYNDRSSMQQIMYQYLMISHYIVDAHVPMHCDIRDDKPGKKDRTKPKNGKYYKGSLHGKIEGLWDKAVTPVAIEEDILRPTNKKERAEADELSEAVTFDLSSKGHLAEIRPLLISDKDILSYMISTCIKTKERSLVLFPVASPDNWNRADFPVMTREIFAETIGALISVWIWIWLKSRPVDKKK</sequence>
<evidence type="ECO:0000256" key="1">
    <source>
        <dbReference type="SAM" id="Phobius"/>
    </source>
</evidence>
<protein>
    <submittedName>
        <fullName evidence="2">Uncharacterized protein</fullName>
    </submittedName>
</protein>
<evidence type="ECO:0000313" key="2">
    <source>
        <dbReference type="EMBL" id="VAV82302.1"/>
    </source>
</evidence>
<organism evidence="2">
    <name type="scientific">hydrothermal vent metagenome</name>
    <dbReference type="NCBI Taxonomy" id="652676"/>
    <lineage>
        <taxon>unclassified sequences</taxon>
        <taxon>metagenomes</taxon>
        <taxon>ecological metagenomes</taxon>
    </lineage>
</organism>
<dbReference type="GO" id="GO:0016788">
    <property type="term" value="F:hydrolase activity, acting on ester bonds"/>
    <property type="evidence" value="ECO:0007669"/>
    <property type="project" value="InterPro"/>
</dbReference>
<feature type="transmembrane region" description="Helical" evidence="1">
    <location>
        <begin position="289"/>
        <end position="306"/>
    </location>
</feature>
<keyword evidence="1" id="KW-0812">Transmembrane</keyword>
<dbReference type="InterPro" id="IPR008947">
    <property type="entry name" value="PLipase_C/P1_nuclease_dom_sf"/>
</dbReference>
<keyword evidence="1" id="KW-0472">Membrane</keyword>
<accession>A0A3B0QPR3</accession>